<accession>A0A1E4SBI8</accession>
<dbReference type="AlphaFoldDB" id="A0A1E4SBI8"/>
<evidence type="ECO:0000313" key="1">
    <source>
        <dbReference type="EMBL" id="ODV76838.1"/>
    </source>
</evidence>
<keyword evidence="2" id="KW-1185">Reference proteome</keyword>
<protein>
    <submittedName>
        <fullName evidence="1">Uncharacterized protein</fullName>
    </submittedName>
</protein>
<dbReference type="Proteomes" id="UP000094285">
    <property type="component" value="Unassembled WGS sequence"/>
</dbReference>
<proteinExistence type="predicted"/>
<sequence>MIFHASITINIETNGFTWDTLVVIIQTMLWRCLYISSVIIKPNMLMAASRMPVLDIDVEVGNSSSEYLCNCMNTVTCHLYSIYLNLSVAISKIIVYDFQPAFYFPGSMLLHGKKIRDLP</sequence>
<organism evidence="1 2">
    <name type="scientific">Suhomyces tanzawaensis NRRL Y-17324</name>
    <dbReference type="NCBI Taxonomy" id="984487"/>
    <lineage>
        <taxon>Eukaryota</taxon>
        <taxon>Fungi</taxon>
        <taxon>Dikarya</taxon>
        <taxon>Ascomycota</taxon>
        <taxon>Saccharomycotina</taxon>
        <taxon>Pichiomycetes</taxon>
        <taxon>Debaryomycetaceae</taxon>
        <taxon>Suhomyces</taxon>
    </lineage>
</organism>
<reference evidence="2" key="1">
    <citation type="submission" date="2016-05" db="EMBL/GenBank/DDBJ databases">
        <title>Comparative genomics of biotechnologically important yeasts.</title>
        <authorList>
            <consortium name="DOE Joint Genome Institute"/>
            <person name="Riley R."/>
            <person name="Haridas S."/>
            <person name="Wolfe K.H."/>
            <person name="Lopes M.R."/>
            <person name="Hittinger C.T."/>
            <person name="Goker M."/>
            <person name="Salamov A."/>
            <person name="Wisecaver J."/>
            <person name="Long T.M."/>
            <person name="Aerts A.L."/>
            <person name="Barry K."/>
            <person name="Choi C."/>
            <person name="Clum A."/>
            <person name="Coughlan A.Y."/>
            <person name="Deshpande S."/>
            <person name="Douglass A.P."/>
            <person name="Hanson S.J."/>
            <person name="Klenk H.-P."/>
            <person name="Labutti K."/>
            <person name="Lapidus A."/>
            <person name="Lindquist E."/>
            <person name="Lipzen A."/>
            <person name="Meier-Kolthoff J.P."/>
            <person name="Ohm R.A."/>
            <person name="Otillar R.P."/>
            <person name="Pangilinan J."/>
            <person name="Peng Y."/>
            <person name="Rokas A."/>
            <person name="Rosa C.A."/>
            <person name="Scheuner C."/>
            <person name="Sibirny A.A."/>
            <person name="Slot J.C."/>
            <person name="Stielow J.B."/>
            <person name="Sun H."/>
            <person name="Kurtzman C.P."/>
            <person name="Blackwell M."/>
            <person name="Grigoriev I.V."/>
            <person name="Jeffries T.W."/>
        </authorList>
    </citation>
    <scope>NUCLEOTIDE SEQUENCE [LARGE SCALE GENOMIC DNA]</scope>
    <source>
        <strain evidence="2">NRRL Y-17324</strain>
    </source>
</reference>
<dbReference type="GeneID" id="30982652"/>
<evidence type="ECO:0000313" key="2">
    <source>
        <dbReference type="Proteomes" id="UP000094285"/>
    </source>
</evidence>
<dbReference type="EMBL" id="KV453917">
    <property type="protein sequence ID" value="ODV76838.1"/>
    <property type="molecule type" value="Genomic_DNA"/>
</dbReference>
<gene>
    <name evidence="1" type="ORF">CANTADRAFT_334483</name>
</gene>
<name>A0A1E4SBI8_9ASCO</name>
<dbReference type="RefSeq" id="XP_020061960.1">
    <property type="nucleotide sequence ID" value="XM_020208515.1"/>
</dbReference>